<name>A0ABN6KT50_9FLAO</name>
<feature type="chain" id="PRO_5045119114" description="Type 1 periplasmic binding fold superfamily protein" evidence="1">
    <location>
        <begin position="22"/>
        <end position="187"/>
    </location>
</feature>
<dbReference type="EMBL" id="AP025183">
    <property type="protein sequence ID" value="BDB52314.1"/>
    <property type="molecule type" value="Genomic_DNA"/>
</dbReference>
<evidence type="ECO:0000313" key="3">
    <source>
        <dbReference type="Proteomes" id="UP001319865"/>
    </source>
</evidence>
<evidence type="ECO:0000313" key="2">
    <source>
        <dbReference type="EMBL" id="BDB52314.1"/>
    </source>
</evidence>
<proteinExistence type="predicted"/>
<keyword evidence="3" id="KW-1185">Reference proteome</keyword>
<organism evidence="2 3">
    <name type="scientific">Flavobacterium ammonificans</name>
    <dbReference type="NCBI Taxonomy" id="1751056"/>
    <lineage>
        <taxon>Bacteria</taxon>
        <taxon>Pseudomonadati</taxon>
        <taxon>Bacteroidota</taxon>
        <taxon>Flavobacteriia</taxon>
        <taxon>Flavobacteriales</taxon>
        <taxon>Flavobacteriaceae</taxon>
        <taxon>Flavobacterium</taxon>
    </lineage>
</organism>
<evidence type="ECO:0000256" key="1">
    <source>
        <dbReference type="SAM" id="SignalP"/>
    </source>
</evidence>
<protein>
    <recommendedName>
        <fullName evidence="4">Type 1 periplasmic binding fold superfamily protein</fullName>
    </recommendedName>
</protein>
<feature type="signal peptide" evidence="1">
    <location>
        <begin position="1"/>
        <end position="21"/>
    </location>
</feature>
<dbReference type="Proteomes" id="UP001319865">
    <property type="component" value="Chromosome"/>
</dbReference>
<reference evidence="2 3" key="2">
    <citation type="journal article" date="2022" name="Microorganisms">
        <title>Complete Genome Sequences of Two Flavobacterium ammonificans Strains and a Flavobacterium ammoniigenes Strain of Ammonifying Bacterioplankton Isolated from Surface River Water.</title>
        <authorList>
            <person name="Suda W."/>
            <person name="Ogata Y."/>
            <person name="Shindo C."/>
            <person name="Watanabe K."/>
        </authorList>
    </citation>
    <scope>NUCLEOTIDE SEQUENCE [LARGE SCALE GENOMIC DNA]</scope>
    <source>
        <strain evidence="2 3">GENT11</strain>
    </source>
</reference>
<reference evidence="2 3" key="1">
    <citation type="journal article" date="2022" name="Int. J. Syst. Evol. Microbiol.">
        <title>Flavobacterium ammonificans sp. nov. and Flavobacterium ammoniigenes sp. nov., ammonifying bacteria isolated from surface river water.</title>
        <authorList>
            <person name="Watanabe K."/>
            <person name="Kitamura T."/>
            <person name="Ogata Y."/>
            <person name="Shindo C."/>
            <person name="Suda W."/>
        </authorList>
    </citation>
    <scope>NUCLEOTIDE SEQUENCE [LARGE SCALE GENOMIC DNA]</scope>
    <source>
        <strain evidence="2 3">GENT11</strain>
    </source>
</reference>
<gene>
    <name evidence="2" type="ORF">GENT11_06260</name>
</gene>
<evidence type="ECO:0008006" key="4">
    <source>
        <dbReference type="Google" id="ProtNLM"/>
    </source>
</evidence>
<dbReference type="PROSITE" id="PS51257">
    <property type="entry name" value="PROKAR_LIPOPROTEIN"/>
    <property type="match status" value="1"/>
</dbReference>
<accession>A0ABN6KT50</accession>
<sequence length="187" mass="19573">MKNFKLIGITLLTLIVFSSCSDDHSHDHGANEEELITTVVTTLTSGNQTITLTSKDLDGNGPNPPVVTPSVDLTPNTTYTGSVTFLNESVSPAIDLTKEIKEEGEEHQLFFQAAPSIGSFTYTDTDAKGRPIGLAFTLRTAASPTTGTITVVLKHEPNKSASGVAGGSMTNAGGATDASVTYNVVLK</sequence>
<dbReference type="RefSeq" id="WP_229331037.1">
    <property type="nucleotide sequence ID" value="NZ_AP025183.1"/>
</dbReference>
<keyword evidence="1" id="KW-0732">Signal</keyword>